<dbReference type="Pfam" id="PF05380">
    <property type="entry name" value="Peptidase_A17"/>
    <property type="match status" value="1"/>
</dbReference>
<evidence type="ECO:0000313" key="1">
    <source>
        <dbReference type="EMBL" id="GIY88019.1"/>
    </source>
</evidence>
<dbReference type="Proteomes" id="UP001054837">
    <property type="component" value="Unassembled WGS sequence"/>
</dbReference>
<keyword evidence="2" id="KW-1185">Reference proteome</keyword>
<dbReference type="PANTHER" id="PTHR47331">
    <property type="entry name" value="PHD-TYPE DOMAIN-CONTAINING PROTEIN"/>
    <property type="match status" value="1"/>
</dbReference>
<evidence type="ECO:0000313" key="2">
    <source>
        <dbReference type="Proteomes" id="UP001054837"/>
    </source>
</evidence>
<accession>A0AAV4X1W6</accession>
<name>A0AAV4X1W6_9ARAC</name>
<organism evidence="1 2">
    <name type="scientific">Caerostris darwini</name>
    <dbReference type="NCBI Taxonomy" id="1538125"/>
    <lineage>
        <taxon>Eukaryota</taxon>
        <taxon>Metazoa</taxon>
        <taxon>Ecdysozoa</taxon>
        <taxon>Arthropoda</taxon>
        <taxon>Chelicerata</taxon>
        <taxon>Arachnida</taxon>
        <taxon>Araneae</taxon>
        <taxon>Araneomorphae</taxon>
        <taxon>Entelegynae</taxon>
        <taxon>Araneoidea</taxon>
        <taxon>Araneidae</taxon>
        <taxon>Caerostris</taxon>
    </lineage>
</organism>
<gene>
    <name evidence="1" type="primary">AVEN_91261_1</name>
    <name evidence="1" type="ORF">CDAR_368811</name>
</gene>
<proteinExistence type="predicted"/>
<reference evidence="1 2" key="1">
    <citation type="submission" date="2021-06" db="EMBL/GenBank/DDBJ databases">
        <title>Caerostris darwini draft genome.</title>
        <authorList>
            <person name="Kono N."/>
            <person name="Arakawa K."/>
        </authorList>
    </citation>
    <scope>NUCLEOTIDE SEQUENCE [LARGE SCALE GENOMIC DNA]</scope>
</reference>
<dbReference type="AlphaFoldDB" id="A0AAV4X1W6"/>
<dbReference type="EMBL" id="BPLQ01015435">
    <property type="protein sequence ID" value="GIY88019.1"/>
    <property type="molecule type" value="Genomic_DNA"/>
</dbReference>
<comment type="caution">
    <text evidence="1">The sequence shown here is derived from an EMBL/GenBank/DDBJ whole genome shotgun (WGS) entry which is preliminary data.</text>
</comment>
<dbReference type="InterPro" id="IPR008042">
    <property type="entry name" value="Retrotrans_Pao"/>
</dbReference>
<sequence>MEHLNLLVSKTKVAPLKQISIPRLDLLGTTLLISLLQAELSGPEMSIQDSEIHTWTDSKIVLLWLSSHPKRWKTFIANRTSKTLESLPSNSWHYVSSKENPADIATRGINPQKLGGCRLR</sequence>
<protein>
    <submittedName>
        <fullName evidence="1">Uncharacterized protein</fullName>
    </submittedName>
</protein>